<accession>A0A1R1LHL8</accession>
<name>A0A1R1LHL8_9MICC</name>
<dbReference type="STRING" id="554083.BKD30_03850"/>
<evidence type="ECO:0000313" key="5">
    <source>
        <dbReference type="Proteomes" id="UP000187085"/>
    </source>
</evidence>
<feature type="domain" description="CAAX prenyl protease 2/Lysostaphin resistance protein A-like" evidence="3">
    <location>
        <begin position="152"/>
        <end position="254"/>
    </location>
</feature>
<reference evidence="4 5" key="1">
    <citation type="submission" date="2016-12" db="EMBL/GenBank/DDBJ databases">
        <title>Draft genome of Tersicoccus phoenicis 1P05MA.</title>
        <authorList>
            <person name="Nakajima Y."/>
            <person name="Yoshizawa S."/>
            <person name="Nakamura K."/>
            <person name="Ogura Y."/>
            <person name="Hayashi T."/>
            <person name="Kogure K."/>
        </authorList>
    </citation>
    <scope>NUCLEOTIDE SEQUENCE [LARGE SCALE GENOMIC DNA]</scope>
    <source>
        <strain evidence="4 5">1p05MA</strain>
    </source>
</reference>
<feature type="transmembrane region" description="Helical" evidence="2">
    <location>
        <begin position="276"/>
        <end position="294"/>
    </location>
</feature>
<protein>
    <recommendedName>
        <fullName evidence="3">CAAX prenyl protease 2/Lysostaphin resistance protein A-like domain-containing protein</fullName>
    </recommendedName>
</protein>
<dbReference type="RefSeq" id="WP_076702289.1">
    <property type="nucleotide sequence ID" value="NZ_MRDE01000017.1"/>
</dbReference>
<dbReference type="InterPro" id="IPR003675">
    <property type="entry name" value="Rce1/LyrA-like_dom"/>
</dbReference>
<organism evidence="4 5">
    <name type="scientific">Tersicoccus phoenicis</name>
    <dbReference type="NCBI Taxonomy" id="554083"/>
    <lineage>
        <taxon>Bacteria</taxon>
        <taxon>Bacillati</taxon>
        <taxon>Actinomycetota</taxon>
        <taxon>Actinomycetes</taxon>
        <taxon>Micrococcales</taxon>
        <taxon>Micrococcaceae</taxon>
        <taxon>Tersicoccus</taxon>
    </lineage>
</organism>
<feature type="transmembrane region" description="Helical" evidence="2">
    <location>
        <begin position="215"/>
        <end position="235"/>
    </location>
</feature>
<feature type="transmembrane region" description="Helical" evidence="2">
    <location>
        <begin position="135"/>
        <end position="162"/>
    </location>
</feature>
<dbReference type="GO" id="GO:0004175">
    <property type="term" value="F:endopeptidase activity"/>
    <property type="evidence" value="ECO:0007669"/>
    <property type="project" value="UniProtKB-ARBA"/>
</dbReference>
<dbReference type="EMBL" id="MRDE01000017">
    <property type="protein sequence ID" value="OMH27035.1"/>
    <property type="molecule type" value="Genomic_DNA"/>
</dbReference>
<feature type="transmembrane region" description="Helical" evidence="2">
    <location>
        <begin position="87"/>
        <end position="115"/>
    </location>
</feature>
<dbReference type="AlphaFoldDB" id="A0A1R1LHL8"/>
<comment type="caution">
    <text evidence="4">The sequence shown here is derived from an EMBL/GenBank/DDBJ whole genome shotgun (WGS) entry which is preliminary data.</text>
</comment>
<evidence type="ECO:0000313" key="4">
    <source>
        <dbReference type="EMBL" id="OMH27035.1"/>
    </source>
</evidence>
<feature type="transmembrane region" description="Helical" evidence="2">
    <location>
        <begin position="242"/>
        <end position="264"/>
    </location>
</feature>
<evidence type="ECO:0000256" key="2">
    <source>
        <dbReference type="SAM" id="Phobius"/>
    </source>
</evidence>
<evidence type="ECO:0000256" key="1">
    <source>
        <dbReference type="SAM" id="MobiDB-lite"/>
    </source>
</evidence>
<feature type="region of interest" description="Disordered" evidence="1">
    <location>
        <begin position="309"/>
        <end position="328"/>
    </location>
</feature>
<feature type="transmembrane region" description="Helical" evidence="2">
    <location>
        <begin position="15"/>
        <end position="37"/>
    </location>
</feature>
<keyword evidence="2" id="KW-0472">Membrane</keyword>
<dbReference type="Pfam" id="PF02517">
    <property type="entry name" value="Rce1-like"/>
    <property type="match status" value="1"/>
</dbReference>
<sequence length="328" mass="34318">MPAYTTGGVIRRRPILVFLAIAFGFSWLVGLGLAVAGGLRSPALPVLLLVYMLGPGIAALVVSRWVDRPDSIPRALGVSQVRPVGRFVALLLGAVVLAVVLVLGALAVGALFGLYRADLVGFSGFRAYLEQVAPAALSRVSMGTVVLLQFLNVLIGAFVNVIPALGEELGWRGWLLPALLPAGVPTAVVVSGALWGIWQAPLIALGYHYPGGPAWLGMLAVICFAIVIGALLSWLRLRTGSVWPAVLARGAINAAAGLPLVFLAYGTTFTPLTTTILGWSGWLLPAVLIAVLAWRGQFRLDREPWLAPVPGRPSAGPGTGQGAPRLDP</sequence>
<dbReference type="Proteomes" id="UP000187085">
    <property type="component" value="Unassembled WGS sequence"/>
</dbReference>
<dbReference type="InterPro" id="IPR042150">
    <property type="entry name" value="MmRce1-like"/>
</dbReference>
<gene>
    <name evidence="4" type="ORF">BKD30_03850</name>
</gene>
<keyword evidence="5" id="KW-1185">Reference proteome</keyword>
<proteinExistence type="predicted"/>
<feature type="transmembrane region" description="Helical" evidence="2">
    <location>
        <begin position="43"/>
        <end position="66"/>
    </location>
</feature>
<dbReference type="GO" id="GO:0080120">
    <property type="term" value="P:CAAX-box protein maturation"/>
    <property type="evidence" value="ECO:0007669"/>
    <property type="project" value="UniProtKB-ARBA"/>
</dbReference>
<evidence type="ECO:0000259" key="3">
    <source>
        <dbReference type="Pfam" id="PF02517"/>
    </source>
</evidence>
<keyword evidence="2" id="KW-0812">Transmembrane</keyword>
<keyword evidence="2" id="KW-1133">Transmembrane helix</keyword>
<feature type="transmembrane region" description="Helical" evidence="2">
    <location>
        <begin position="174"/>
        <end position="195"/>
    </location>
</feature>
<dbReference type="PANTHER" id="PTHR35797">
    <property type="entry name" value="PROTEASE-RELATED"/>
    <property type="match status" value="1"/>
</dbReference>
<dbReference type="PANTHER" id="PTHR35797:SF1">
    <property type="entry name" value="PROTEASE"/>
    <property type="match status" value="1"/>
</dbReference>